<protein>
    <submittedName>
        <fullName evidence="1">BNR-4 repeat-containing protein</fullName>
    </submittedName>
</protein>
<keyword evidence="2" id="KW-1185">Reference proteome</keyword>
<dbReference type="RefSeq" id="WP_379842720.1">
    <property type="nucleotide sequence ID" value="NZ_JBHSMA010000001.1"/>
</dbReference>
<proteinExistence type="predicted"/>
<gene>
    <name evidence="1" type="ORF">ACFPMF_07300</name>
</gene>
<evidence type="ECO:0000313" key="2">
    <source>
        <dbReference type="Proteomes" id="UP001596106"/>
    </source>
</evidence>
<dbReference type="EMBL" id="JBHSMA010000001">
    <property type="protein sequence ID" value="MFC5409105.1"/>
    <property type="molecule type" value="Genomic_DNA"/>
</dbReference>
<dbReference type="Pfam" id="PF15892">
    <property type="entry name" value="BNR_4"/>
    <property type="match status" value="1"/>
</dbReference>
<comment type="caution">
    <text evidence="1">The sequence shown here is derived from an EMBL/GenBank/DDBJ whole genome shotgun (WGS) entry which is preliminary data.</text>
</comment>
<dbReference type="Proteomes" id="UP001596106">
    <property type="component" value="Unassembled WGS sequence"/>
</dbReference>
<accession>A0ABW0I6F1</accession>
<sequence length="485" mass="54545">MKQRIFIGLAGWLGLTTLIQPAHSQIGQKADGYKGIWYYIGPTKNEYAYKYSGGLGTYPANHYPFSVYAPAVNRTFFCYGGVTDSTSRELCHMVGVFDHKTGMVSKPTLLLNKKTDDAHDNPVIQIDAQGYIWIFSTSHGTERPSFIHRSRQPYSIDAFEKIEATRRDEKGQQVPFDNFSYLQIYYQNGSGFLGLMTHYDRGMLLYGAKKPRRTTAAITSPDGITWSAWQDIGTIEEGHYQSSAQRGNKIGSAFNYHPNTKVGAGLDYRTNVYYVETDDFGKTWHTADGKTVQLPFSEISNPALVKEYKSQGLNAYISDVNYDEAGRPVILYVTSKGPEPGPKNGPYVWTIAHWTGKEWRVQPVTESDHNYDMGSLYLEGNTWRIIGPAEAGAQPYGTGGDLVMLESRNQGKSWKKVKAITHNTNRNQAYPRRPVAAHPDFYAFWADGNARQASASSLYFCNRKGQVFQLPTQMKADFEKPVPVR</sequence>
<organism evidence="1 2">
    <name type="scientific">Larkinella bovis</name>
    <dbReference type="NCBI Taxonomy" id="683041"/>
    <lineage>
        <taxon>Bacteria</taxon>
        <taxon>Pseudomonadati</taxon>
        <taxon>Bacteroidota</taxon>
        <taxon>Cytophagia</taxon>
        <taxon>Cytophagales</taxon>
        <taxon>Spirosomataceae</taxon>
        <taxon>Larkinella</taxon>
    </lineage>
</organism>
<evidence type="ECO:0000313" key="1">
    <source>
        <dbReference type="EMBL" id="MFC5409105.1"/>
    </source>
</evidence>
<dbReference type="InterPro" id="IPR036278">
    <property type="entry name" value="Sialidase_sf"/>
</dbReference>
<dbReference type="SUPFAM" id="SSF50939">
    <property type="entry name" value="Sialidases"/>
    <property type="match status" value="1"/>
</dbReference>
<reference evidence="2" key="1">
    <citation type="journal article" date="2019" name="Int. J. Syst. Evol. Microbiol.">
        <title>The Global Catalogue of Microorganisms (GCM) 10K type strain sequencing project: providing services to taxonomists for standard genome sequencing and annotation.</title>
        <authorList>
            <consortium name="The Broad Institute Genomics Platform"/>
            <consortium name="The Broad Institute Genome Sequencing Center for Infectious Disease"/>
            <person name="Wu L."/>
            <person name="Ma J."/>
        </authorList>
    </citation>
    <scope>NUCLEOTIDE SEQUENCE [LARGE SCALE GENOMIC DNA]</scope>
    <source>
        <strain evidence="2">CCUG 55250</strain>
    </source>
</reference>
<name>A0ABW0I6F1_9BACT</name>